<sequence length="159" mass="17692">MMDDEDLTRLLSAAPRDEREPKLTAEQEVANANVMTRLRRESAAALQLRIESKEFLPLCEFSEALKISVQSIDDAVMDGRMFAISDPAGEEFYPAFYADRSLSRDQLETVAKALVGVPATSKFHFFTSKSTFLGETPLEALVQGRLEDVLTAAAGFRQR</sequence>
<dbReference type="AlphaFoldDB" id="A0A6L8MFR7"/>
<dbReference type="RefSeq" id="WP_161018943.1">
    <property type="nucleotide sequence ID" value="NZ_WWCP01000006.1"/>
</dbReference>
<evidence type="ECO:0000313" key="3">
    <source>
        <dbReference type="Proteomes" id="UP000474565"/>
    </source>
</evidence>
<feature type="compositionally biased region" description="Basic and acidic residues" evidence="1">
    <location>
        <begin position="15"/>
        <end position="24"/>
    </location>
</feature>
<dbReference type="Proteomes" id="UP000474565">
    <property type="component" value="Unassembled WGS sequence"/>
</dbReference>
<feature type="region of interest" description="Disordered" evidence="1">
    <location>
        <begin position="1"/>
        <end position="24"/>
    </location>
</feature>
<proteinExistence type="predicted"/>
<gene>
    <name evidence="2" type="ORF">GTP44_07525</name>
</gene>
<protein>
    <submittedName>
        <fullName evidence="2">Uncharacterized protein</fullName>
    </submittedName>
</protein>
<evidence type="ECO:0000256" key="1">
    <source>
        <dbReference type="SAM" id="MobiDB-lite"/>
    </source>
</evidence>
<evidence type="ECO:0000313" key="2">
    <source>
        <dbReference type="EMBL" id="MYM81807.1"/>
    </source>
</evidence>
<dbReference type="EMBL" id="WWCP01000006">
    <property type="protein sequence ID" value="MYM81807.1"/>
    <property type="molecule type" value="Genomic_DNA"/>
</dbReference>
<name>A0A6L8MFR7_9BURK</name>
<comment type="caution">
    <text evidence="2">The sequence shown here is derived from an EMBL/GenBank/DDBJ whole genome shotgun (WGS) entry which is preliminary data.</text>
</comment>
<organism evidence="2 3">
    <name type="scientific">Duganella lactea</name>
    <dbReference type="NCBI Taxonomy" id="2692173"/>
    <lineage>
        <taxon>Bacteria</taxon>
        <taxon>Pseudomonadati</taxon>
        <taxon>Pseudomonadota</taxon>
        <taxon>Betaproteobacteria</taxon>
        <taxon>Burkholderiales</taxon>
        <taxon>Oxalobacteraceae</taxon>
        <taxon>Telluria group</taxon>
        <taxon>Duganella</taxon>
    </lineage>
</organism>
<reference evidence="2 3" key="1">
    <citation type="submission" date="2019-12" db="EMBL/GenBank/DDBJ databases">
        <title>Novel species isolated from a subtropical stream in China.</title>
        <authorList>
            <person name="Lu H."/>
        </authorList>
    </citation>
    <scope>NUCLEOTIDE SEQUENCE [LARGE SCALE GENOMIC DNA]</scope>
    <source>
        <strain evidence="2 3">FT50W</strain>
    </source>
</reference>
<accession>A0A6L8MFR7</accession>